<dbReference type="Proteomes" id="UP001501470">
    <property type="component" value="Unassembled WGS sequence"/>
</dbReference>
<dbReference type="RefSeq" id="WP_344506358.1">
    <property type="nucleotide sequence ID" value="NZ_BAAAQD010000015.1"/>
</dbReference>
<comment type="caution">
    <text evidence="2">The sequence shown here is derived from an EMBL/GenBank/DDBJ whole genome shotgun (WGS) entry which is preliminary data.</text>
</comment>
<gene>
    <name evidence="2" type="ORF">GCM10009827_067410</name>
</gene>
<evidence type="ECO:0000256" key="1">
    <source>
        <dbReference type="SAM" id="MobiDB-lite"/>
    </source>
</evidence>
<evidence type="ECO:0000313" key="2">
    <source>
        <dbReference type="EMBL" id="GAA1538743.1"/>
    </source>
</evidence>
<dbReference type="EMBL" id="BAAAQD010000015">
    <property type="protein sequence ID" value="GAA1538743.1"/>
    <property type="molecule type" value="Genomic_DNA"/>
</dbReference>
<feature type="region of interest" description="Disordered" evidence="1">
    <location>
        <begin position="1"/>
        <end position="28"/>
    </location>
</feature>
<sequence length="73" mass="8040">MTATTIEATTERKARPAPAHTWPPTADTGDVMLRLCRAERRVEALALAVQLLCGEDTTPARRQAAELLNELRL</sequence>
<accession>A0ABN2BE01</accession>
<organism evidence="2 3">
    <name type="scientific">Dactylosporangium maewongense</name>
    <dbReference type="NCBI Taxonomy" id="634393"/>
    <lineage>
        <taxon>Bacteria</taxon>
        <taxon>Bacillati</taxon>
        <taxon>Actinomycetota</taxon>
        <taxon>Actinomycetes</taxon>
        <taxon>Micromonosporales</taxon>
        <taxon>Micromonosporaceae</taxon>
        <taxon>Dactylosporangium</taxon>
    </lineage>
</organism>
<evidence type="ECO:0000313" key="3">
    <source>
        <dbReference type="Proteomes" id="UP001501470"/>
    </source>
</evidence>
<reference evidence="2 3" key="1">
    <citation type="journal article" date="2019" name="Int. J. Syst. Evol. Microbiol.">
        <title>The Global Catalogue of Microorganisms (GCM) 10K type strain sequencing project: providing services to taxonomists for standard genome sequencing and annotation.</title>
        <authorList>
            <consortium name="The Broad Institute Genomics Platform"/>
            <consortium name="The Broad Institute Genome Sequencing Center for Infectious Disease"/>
            <person name="Wu L."/>
            <person name="Ma J."/>
        </authorList>
    </citation>
    <scope>NUCLEOTIDE SEQUENCE [LARGE SCALE GENOMIC DNA]</scope>
    <source>
        <strain evidence="2 3">JCM 15933</strain>
    </source>
</reference>
<name>A0ABN2BE01_9ACTN</name>
<proteinExistence type="predicted"/>
<protein>
    <submittedName>
        <fullName evidence="2">Uncharacterized protein</fullName>
    </submittedName>
</protein>
<keyword evidence="3" id="KW-1185">Reference proteome</keyword>